<dbReference type="InterPro" id="IPR025993">
    <property type="entry name" value="Ceramide_glucosylTrfase"/>
</dbReference>
<reference evidence="16" key="1">
    <citation type="submission" date="2023-03" db="EMBL/GenBank/DDBJ databases">
        <title>Mating type loci evolution in Malassezia.</title>
        <authorList>
            <person name="Coelho M.A."/>
        </authorList>
    </citation>
    <scope>NUCLEOTIDE SEQUENCE</scope>
    <source>
        <strain evidence="16">CBS 9431</strain>
    </source>
</reference>
<name>A0AAF0J941_9BASI</name>
<gene>
    <name evidence="16" type="primary">HSX11</name>
    <name evidence="16" type="ORF">MJAP1_000687</name>
</gene>
<evidence type="ECO:0000256" key="7">
    <source>
        <dbReference type="ARBA" id="ARBA00022676"/>
    </source>
</evidence>
<feature type="transmembrane region" description="Helical" evidence="15">
    <location>
        <begin position="7"/>
        <end position="31"/>
    </location>
</feature>
<evidence type="ECO:0000256" key="14">
    <source>
        <dbReference type="ARBA" id="ARBA00032575"/>
    </source>
</evidence>
<protein>
    <recommendedName>
        <fullName evidence="6">Ceramide glucosyltransferase</fullName>
        <ecNumber evidence="5">2.4.1.80</ecNumber>
    </recommendedName>
    <alternativeName>
        <fullName evidence="13">Glucosylceramide synthase</fullName>
    </alternativeName>
    <alternativeName>
        <fullName evidence="14">UDP-glucose ceramide glucosyltransferase</fullName>
    </alternativeName>
    <alternativeName>
        <fullName evidence="12">UDP-glucose:N-acylsphingosine D-glucosyltransferase</fullName>
    </alternativeName>
</protein>
<evidence type="ECO:0000256" key="3">
    <source>
        <dbReference type="ARBA" id="ARBA00004991"/>
    </source>
</evidence>
<dbReference type="GO" id="GO:0008120">
    <property type="term" value="F:ceramide glucosyltransferase activity"/>
    <property type="evidence" value="ECO:0007669"/>
    <property type="project" value="UniProtKB-EC"/>
</dbReference>
<comment type="subcellular location">
    <subcellularLocation>
        <location evidence="1">Membrane</location>
        <topology evidence="1">Multi-pass membrane protein</topology>
    </subcellularLocation>
</comment>
<dbReference type="GO" id="GO:0016020">
    <property type="term" value="C:membrane"/>
    <property type="evidence" value="ECO:0007669"/>
    <property type="project" value="UniProtKB-SubCell"/>
</dbReference>
<evidence type="ECO:0000256" key="6">
    <source>
        <dbReference type="ARBA" id="ARBA00019988"/>
    </source>
</evidence>
<evidence type="ECO:0000313" key="16">
    <source>
        <dbReference type="EMBL" id="WFD37740.1"/>
    </source>
</evidence>
<accession>A0AAF0J941</accession>
<evidence type="ECO:0000313" key="17">
    <source>
        <dbReference type="Proteomes" id="UP001217754"/>
    </source>
</evidence>
<feature type="transmembrane region" description="Helical" evidence="15">
    <location>
        <begin position="418"/>
        <end position="437"/>
    </location>
</feature>
<dbReference type="RefSeq" id="XP_060120637.1">
    <property type="nucleotide sequence ID" value="XM_060264654.1"/>
</dbReference>
<evidence type="ECO:0000256" key="9">
    <source>
        <dbReference type="ARBA" id="ARBA00022692"/>
    </source>
</evidence>
<evidence type="ECO:0000256" key="1">
    <source>
        <dbReference type="ARBA" id="ARBA00004141"/>
    </source>
</evidence>
<evidence type="ECO:0000256" key="8">
    <source>
        <dbReference type="ARBA" id="ARBA00022679"/>
    </source>
</evidence>
<evidence type="ECO:0000256" key="10">
    <source>
        <dbReference type="ARBA" id="ARBA00022989"/>
    </source>
</evidence>
<comment type="pathway">
    <text evidence="3">Sphingolipid metabolism.</text>
</comment>
<feature type="transmembrane region" description="Helical" evidence="15">
    <location>
        <begin position="392"/>
        <end position="411"/>
    </location>
</feature>
<dbReference type="EC" id="2.4.1.80" evidence="5"/>
<dbReference type="GO" id="GO:0006679">
    <property type="term" value="P:glucosylceramide biosynthetic process"/>
    <property type="evidence" value="ECO:0007669"/>
    <property type="project" value="TreeGrafter"/>
</dbReference>
<dbReference type="Pfam" id="PF13506">
    <property type="entry name" value="Glyco_transf_21"/>
    <property type="match status" value="2"/>
</dbReference>
<keyword evidence="7 16" id="KW-0328">Glycosyltransferase</keyword>
<evidence type="ECO:0000256" key="13">
    <source>
        <dbReference type="ARBA" id="ARBA00031543"/>
    </source>
</evidence>
<keyword evidence="8 16" id="KW-0808">Transferase</keyword>
<keyword evidence="10 15" id="KW-1133">Transmembrane helix</keyword>
<keyword evidence="11 15" id="KW-0472">Membrane</keyword>
<evidence type="ECO:0000256" key="12">
    <source>
        <dbReference type="ARBA" id="ARBA00031017"/>
    </source>
</evidence>
<evidence type="ECO:0000256" key="5">
    <source>
        <dbReference type="ARBA" id="ARBA00012699"/>
    </source>
</evidence>
<dbReference type="PANTHER" id="PTHR12726">
    <property type="entry name" value="CERAMIDE GLUCOSYLTRANSFERASE"/>
    <property type="match status" value="1"/>
</dbReference>
<dbReference type="InterPro" id="IPR029044">
    <property type="entry name" value="Nucleotide-diphossugar_trans"/>
</dbReference>
<proteinExistence type="inferred from homology"/>
<dbReference type="SUPFAM" id="SSF53448">
    <property type="entry name" value="Nucleotide-diphospho-sugar transferases"/>
    <property type="match status" value="1"/>
</dbReference>
<evidence type="ECO:0000256" key="11">
    <source>
        <dbReference type="ARBA" id="ARBA00023136"/>
    </source>
</evidence>
<dbReference type="GeneID" id="85224336"/>
<dbReference type="Proteomes" id="UP001217754">
    <property type="component" value="Chromosome 1"/>
</dbReference>
<keyword evidence="17" id="KW-1185">Reference proteome</keyword>
<feature type="transmembrane region" description="Helical" evidence="15">
    <location>
        <begin position="457"/>
        <end position="479"/>
    </location>
</feature>
<comment type="pathway">
    <text evidence="2">Lipid metabolism; sphingolipid metabolism.</text>
</comment>
<keyword evidence="9 15" id="KW-0812">Transmembrane</keyword>
<evidence type="ECO:0000256" key="4">
    <source>
        <dbReference type="ARBA" id="ARBA00006739"/>
    </source>
</evidence>
<sequence>MAGWAQLFGAVLAAGALGWYVAIWTICLLGWKVAHELFGNPYPRSPLSAICAESEREDAPLASSEPSSAAPGVSVLRPLAGLDCNLFTNLCSLFEQQYPSDRFEVLLSVMSDADQALPVARQVVARYPHIASNIIIGAADSGVNPKINNLVRPYAEAKYDIVWVVDSQVWLAPQAMGRAVDALMMQPPSPPPAVLHRQPHGARVGLVHHVPLGVLPANTWGSHIERAFLSTTHAKMYLAINAVAIDSCVMGKSNMYRKSDLAQVPDTFFAYDAEKGAGDDAIGSRAFDVPDAGAPESVVVDMQPPSHDVVQTASRPLARFGIYLAEDNMLALSLWRAPLNLAHRISPGDVAHVAVGDIQTIAEYAKRRMRWIRVRRHMVPAATYLEPLTESLVAGVCGWIGLYTWLFVPLIGAVHGRMYYALFSLFYALHLAAWYYVDIHVLSSLRCGNPLPDAESKYFFGAWCMRELLAFPIWLWAMVGSTVTWRGKRYRILQDARAARMSGDRGLAD</sequence>
<comment type="similarity">
    <text evidence="4">Belongs to the glycosyltransferase 2 family.</text>
</comment>
<evidence type="ECO:0000256" key="2">
    <source>
        <dbReference type="ARBA" id="ARBA00004760"/>
    </source>
</evidence>
<dbReference type="AlphaFoldDB" id="A0AAF0J941"/>
<dbReference type="PANTHER" id="PTHR12726:SF0">
    <property type="entry name" value="CERAMIDE GLUCOSYLTRANSFERASE"/>
    <property type="match status" value="1"/>
</dbReference>
<evidence type="ECO:0000256" key="15">
    <source>
        <dbReference type="SAM" id="Phobius"/>
    </source>
</evidence>
<organism evidence="16 17">
    <name type="scientific">Malassezia japonica</name>
    <dbReference type="NCBI Taxonomy" id="223818"/>
    <lineage>
        <taxon>Eukaryota</taxon>
        <taxon>Fungi</taxon>
        <taxon>Dikarya</taxon>
        <taxon>Basidiomycota</taxon>
        <taxon>Ustilaginomycotina</taxon>
        <taxon>Malasseziomycetes</taxon>
        <taxon>Malasseziales</taxon>
        <taxon>Malasseziaceae</taxon>
        <taxon>Malassezia</taxon>
    </lineage>
</organism>
<dbReference type="EMBL" id="CP119958">
    <property type="protein sequence ID" value="WFD37740.1"/>
    <property type="molecule type" value="Genomic_DNA"/>
</dbReference>